<organism evidence="1 2">
    <name type="scientific">Puccinia sorghi</name>
    <dbReference type="NCBI Taxonomy" id="27349"/>
    <lineage>
        <taxon>Eukaryota</taxon>
        <taxon>Fungi</taxon>
        <taxon>Dikarya</taxon>
        <taxon>Basidiomycota</taxon>
        <taxon>Pucciniomycotina</taxon>
        <taxon>Pucciniomycetes</taxon>
        <taxon>Pucciniales</taxon>
        <taxon>Pucciniaceae</taxon>
        <taxon>Puccinia</taxon>
    </lineage>
</organism>
<dbReference type="OrthoDB" id="2507440at2759"/>
<keyword evidence="2" id="KW-1185">Reference proteome</keyword>
<dbReference type="AlphaFoldDB" id="A0A0L6UE00"/>
<evidence type="ECO:0000313" key="1">
    <source>
        <dbReference type="EMBL" id="KNZ46794.1"/>
    </source>
</evidence>
<dbReference type="EMBL" id="LAVV01012327">
    <property type="protein sequence ID" value="KNZ46794.1"/>
    <property type="molecule type" value="Genomic_DNA"/>
</dbReference>
<name>A0A0L6UE00_9BASI</name>
<gene>
    <name evidence="1" type="ORF">VP01_694g9</name>
</gene>
<reference evidence="1 2" key="1">
    <citation type="submission" date="2015-08" db="EMBL/GenBank/DDBJ databases">
        <title>Next Generation Sequencing and Analysis of the Genome of Puccinia sorghi L Schw, the Causal Agent of Maize Common Rust.</title>
        <authorList>
            <person name="Rochi L."/>
            <person name="Burguener G."/>
            <person name="Darino M."/>
            <person name="Turjanski A."/>
            <person name="Kreff E."/>
            <person name="Dieguez M.J."/>
            <person name="Sacco F."/>
        </authorList>
    </citation>
    <scope>NUCLEOTIDE SEQUENCE [LARGE SCALE GENOMIC DNA]</scope>
    <source>
        <strain evidence="1 2">RO10H11247</strain>
    </source>
</reference>
<protein>
    <submittedName>
        <fullName evidence="1">Uncharacterized protein</fullName>
    </submittedName>
</protein>
<dbReference type="Proteomes" id="UP000037035">
    <property type="component" value="Unassembled WGS sequence"/>
</dbReference>
<evidence type="ECO:0000313" key="2">
    <source>
        <dbReference type="Proteomes" id="UP000037035"/>
    </source>
</evidence>
<comment type="caution">
    <text evidence="1">The sequence shown here is derived from an EMBL/GenBank/DDBJ whole genome shotgun (WGS) entry which is preliminary data.</text>
</comment>
<proteinExistence type="predicted"/>
<sequence>MKYWRTEISVFFCTLTSYHIQKALPHLKIKQPLLSNYFRLDENIQAKNKEGMCDSTKRIRTLTYQNIEAELMARFWSENRKTLPGLMQYHLITFHKHGQPESVNLTWLKEWNSKLMEENKDFLLLLESFKGHEFPETISKHSMHFQPLDAGTMNFFNLLNNWERMKRNQQETWWESFSDSKISKCLGSTKIIKNPSKNCQESMGGLFPIYIHFSFEFLSLVEIAFEITSSTFLCMNFRYETIMNKNLFYFVIKFSSMI</sequence>
<accession>A0A0L6UE00</accession>
<dbReference type="VEuPathDB" id="FungiDB:VP01_694g9"/>